<gene>
    <name evidence="1" type="ORF">O0R46_08575</name>
</gene>
<organism evidence="1 2">
    <name type="scientific">Peptostreptococcus equinus</name>
    <dbReference type="NCBI Taxonomy" id="3003601"/>
    <lineage>
        <taxon>Bacteria</taxon>
        <taxon>Bacillati</taxon>
        <taxon>Bacillota</taxon>
        <taxon>Clostridia</taxon>
        <taxon>Peptostreptococcales</taxon>
        <taxon>Peptostreptococcaceae</taxon>
        <taxon>Peptostreptococcus</taxon>
    </lineage>
</organism>
<accession>A0ABY7JN95</accession>
<evidence type="ECO:0000313" key="2">
    <source>
        <dbReference type="Proteomes" id="UP001164187"/>
    </source>
</evidence>
<dbReference type="RefSeq" id="WP_269311341.1">
    <property type="nucleotide sequence ID" value="NZ_CP114052.1"/>
</dbReference>
<proteinExistence type="predicted"/>
<protein>
    <recommendedName>
        <fullName evidence="3">DNA-binding protein</fullName>
    </recommendedName>
</protein>
<dbReference type="EMBL" id="CP114052">
    <property type="protein sequence ID" value="WAW14644.1"/>
    <property type="molecule type" value="Genomic_DNA"/>
</dbReference>
<name>A0ABY7JN95_9FIRM</name>
<dbReference type="Proteomes" id="UP001164187">
    <property type="component" value="Chromosome"/>
</dbReference>
<reference evidence="1" key="1">
    <citation type="submission" date="2022-12" db="EMBL/GenBank/DDBJ databases">
        <title>Peptostreptococcus.</title>
        <authorList>
            <person name="Lee S.H."/>
        </authorList>
    </citation>
    <scope>NUCLEOTIDE SEQUENCE</scope>
    <source>
        <strain evidence="1">CBA3647</strain>
    </source>
</reference>
<keyword evidence="2" id="KW-1185">Reference proteome</keyword>
<evidence type="ECO:0000313" key="1">
    <source>
        <dbReference type="EMBL" id="WAW14644.1"/>
    </source>
</evidence>
<sequence length="83" mass="10059">MQKTKLSVTEVAEEYGWKSPTTAIKYVKEFEQAVDDGLINRKYFLHPNRKIKKVNKYAFEYYMTNRTNFQDPFQCKKLTEYKF</sequence>
<evidence type="ECO:0008006" key="3">
    <source>
        <dbReference type="Google" id="ProtNLM"/>
    </source>
</evidence>